<dbReference type="GO" id="GO:0016034">
    <property type="term" value="F:maleylacetoacetate isomerase activity"/>
    <property type="evidence" value="ECO:0007669"/>
    <property type="project" value="TreeGrafter"/>
</dbReference>
<dbReference type="Gene3D" id="1.20.1050.10">
    <property type="match status" value="1"/>
</dbReference>
<dbReference type="Pfam" id="PF13409">
    <property type="entry name" value="GST_N_2"/>
    <property type="match status" value="1"/>
</dbReference>
<reference evidence="3" key="1">
    <citation type="journal article" date="2020" name="Stud. Mycol.">
        <title>101 Dothideomycetes genomes: A test case for predicting lifestyles and emergence of pathogens.</title>
        <authorList>
            <person name="Haridas S."/>
            <person name="Albert R."/>
            <person name="Binder M."/>
            <person name="Bloem J."/>
            <person name="LaButti K."/>
            <person name="Salamov A."/>
            <person name="Andreopoulos B."/>
            <person name="Baker S."/>
            <person name="Barry K."/>
            <person name="Bills G."/>
            <person name="Bluhm B."/>
            <person name="Cannon C."/>
            <person name="Castanera R."/>
            <person name="Culley D."/>
            <person name="Daum C."/>
            <person name="Ezra D."/>
            <person name="Gonzalez J."/>
            <person name="Henrissat B."/>
            <person name="Kuo A."/>
            <person name="Liang C."/>
            <person name="Lipzen A."/>
            <person name="Lutzoni F."/>
            <person name="Magnuson J."/>
            <person name="Mondo S."/>
            <person name="Nolan M."/>
            <person name="Ohm R."/>
            <person name="Pangilinan J."/>
            <person name="Park H.-J."/>
            <person name="Ramirez L."/>
            <person name="Alfaro M."/>
            <person name="Sun H."/>
            <person name="Tritt A."/>
            <person name="Yoshinaga Y."/>
            <person name="Zwiers L.-H."/>
            <person name="Turgeon B."/>
            <person name="Goodwin S."/>
            <person name="Spatafora J."/>
            <person name="Crous P."/>
            <person name="Grigoriev I."/>
        </authorList>
    </citation>
    <scope>NUCLEOTIDE SEQUENCE [LARGE SCALE GENOMIC DNA]</scope>
    <source>
        <strain evidence="3">CECT 20119</strain>
    </source>
</reference>
<name>A0A6A6G0A4_9PEZI</name>
<dbReference type="AlphaFoldDB" id="A0A6A6G0A4"/>
<dbReference type="InterPro" id="IPR004045">
    <property type="entry name" value="Glutathione_S-Trfase_N"/>
</dbReference>
<dbReference type="Gene3D" id="3.40.30.10">
    <property type="entry name" value="Glutaredoxin"/>
    <property type="match status" value="1"/>
</dbReference>
<dbReference type="SUPFAM" id="SSF52833">
    <property type="entry name" value="Thioredoxin-like"/>
    <property type="match status" value="1"/>
</dbReference>
<protein>
    <recommendedName>
        <fullName evidence="1">GST N-terminal domain-containing protein</fullName>
    </recommendedName>
</protein>
<dbReference type="PANTHER" id="PTHR42673">
    <property type="entry name" value="MALEYLACETOACETATE ISOMERASE"/>
    <property type="match status" value="1"/>
</dbReference>
<dbReference type="Proteomes" id="UP000799538">
    <property type="component" value="Unassembled WGS sequence"/>
</dbReference>
<dbReference type="EMBL" id="ML992521">
    <property type="protein sequence ID" value="KAF2219063.1"/>
    <property type="molecule type" value="Genomic_DNA"/>
</dbReference>
<proteinExistence type="predicted"/>
<dbReference type="SUPFAM" id="SSF47616">
    <property type="entry name" value="GST C-terminal domain-like"/>
    <property type="match status" value="1"/>
</dbReference>
<dbReference type="PROSITE" id="PS50404">
    <property type="entry name" value="GST_NTER"/>
    <property type="match status" value="1"/>
</dbReference>
<dbReference type="GO" id="GO:0004364">
    <property type="term" value="F:glutathione transferase activity"/>
    <property type="evidence" value="ECO:0007669"/>
    <property type="project" value="TreeGrafter"/>
</dbReference>
<dbReference type="InterPro" id="IPR036249">
    <property type="entry name" value="Thioredoxin-like_sf"/>
</dbReference>
<evidence type="ECO:0000313" key="3">
    <source>
        <dbReference type="Proteomes" id="UP000799538"/>
    </source>
</evidence>
<dbReference type="GO" id="GO:0006559">
    <property type="term" value="P:L-phenylalanine catabolic process"/>
    <property type="evidence" value="ECO:0007669"/>
    <property type="project" value="TreeGrafter"/>
</dbReference>
<sequence length="240" mass="27412">MTKEVILYDLPSKQGTAWSLNPWKTRMILNFKGIDYKTEWIEYPDVAPKLKSFGIEPNKDSPEYTIPAIQTAKGDYIMDSKKIAAYLEETYPPGDYAAVKLDEPIQEKVVKILNDIMKALQPVIMPLIPRNVLNAPSAEYFQRTRKESFGMPLDELEATKGGDEAFKNAEKPIGEMAALLREVDGPYFQGDKSCYADFYLVTFLRFAKAADEKVYDRIVKDQPEFRALYTCMEAYLDKAD</sequence>
<dbReference type="InterPro" id="IPR054416">
    <property type="entry name" value="GST_UstS-like_C"/>
</dbReference>
<dbReference type="GO" id="GO:0006749">
    <property type="term" value="P:glutathione metabolic process"/>
    <property type="evidence" value="ECO:0007669"/>
    <property type="project" value="TreeGrafter"/>
</dbReference>
<evidence type="ECO:0000259" key="1">
    <source>
        <dbReference type="PROSITE" id="PS50404"/>
    </source>
</evidence>
<dbReference type="PANTHER" id="PTHR42673:SF4">
    <property type="entry name" value="MALEYLACETOACETATE ISOMERASE"/>
    <property type="match status" value="1"/>
</dbReference>
<dbReference type="Pfam" id="PF22041">
    <property type="entry name" value="GST_C_7"/>
    <property type="match status" value="1"/>
</dbReference>
<feature type="domain" description="GST N-terminal" evidence="1">
    <location>
        <begin position="9"/>
        <end position="95"/>
    </location>
</feature>
<evidence type="ECO:0000313" key="2">
    <source>
        <dbReference type="EMBL" id="KAF2219063.1"/>
    </source>
</evidence>
<gene>
    <name evidence="2" type="ORF">BDZ85DRAFT_269282</name>
</gene>
<keyword evidence="3" id="KW-1185">Reference proteome</keyword>
<organism evidence="2 3">
    <name type="scientific">Elsinoe ampelina</name>
    <dbReference type="NCBI Taxonomy" id="302913"/>
    <lineage>
        <taxon>Eukaryota</taxon>
        <taxon>Fungi</taxon>
        <taxon>Dikarya</taxon>
        <taxon>Ascomycota</taxon>
        <taxon>Pezizomycotina</taxon>
        <taxon>Dothideomycetes</taxon>
        <taxon>Dothideomycetidae</taxon>
        <taxon>Myriangiales</taxon>
        <taxon>Elsinoaceae</taxon>
        <taxon>Elsinoe</taxon>
    </lineage>
</organism>
<dbReference type="OrthoDB" id="4951845at2759"/>
<dbReference type="InterPro" id="IPR036282">
    <property type="entry name" value="Glutathione-S-Trfase_C_sf"/>
</dbReference>
<accession>A0A6A6G0A4</accession>
<dbReference type="CDD" id="cd03038">
    <property type="entry name" value="GST_N_etherase_LigE"/>
    <property type="match status" value="1"/>
</dbReference>